<comment type="caution">
    <text evidence="2">The sequence shown here is derived from an EMBL/GenBank/DDBJ whole genome shotgun (WGS) entry which is preliminary data.</text>
</comment>
<proteinExistence type="predicted"/>
<evidence type="ECO:0000313" key="2">
    <source>
        <dbReference type="EMBL" id="ROL48945.1"/>
    </source>
</evidence>
<keyword evidence="3" id="KW-1185">Reference proteome</keyword>
<dbReference type="PANTHER" id="PTHR33480">
    <property type="entry name" value="SET DOMAIN-CONTAINING PROTEIN-RELATED"/>
    <property type="match status" value="1"/>
</dbReference>
<feature type="compositionally biased region" description="Low complexity" evidence="1">
    <location>
        <begin position="17"/>
        <end position="28"/>
    </location>
</feature>
<name>A0A3N0YRX9_ANAGA</name>
<dbReference type="Proteomes" id="UP000281406">
    <property type="component" value="Unassembled WGS sequence"/>
</dbReference>
<accession>A0A3N0YRX9</accession>
<dbReference type="OrthoDB" id="5376140at2759"/>
<organism evidence="2 3">
    <name type="scientific">Anabarilius grahami</name>
    <name type="common">Kanglang fish</name>
    <name type="synonym">Barilius grahami</name>
    <dbReference type="NCBI Taxonomy" id="495550"/>
    <lineage>
        <taxon>Eukaryota</taxon>
        <taxon>Metazoa</taxon>
        <taxon>Chordata</taxon>
        <taxon>Craniata</taxon>
        <taxon>Vertebrata</taxon>
        <taxon>Euteleostomi</taxon>
        <taxon>Actinopterygii</taxon>
        <taxon>Neopterygii</taxon>
        <taxon>Teleostei</taxon>
        <taxon>Ostariophysi</taxon>
        <taxon>Cypriniformes</taxon>
        <taxon>Xenocyprididae</taxon>
        <taxon>Xenocypridinae</taxon>
        <taxon>Xenocypridinae incertae sedis</taxon>
        <taxon>Anabarilius</taxon>
    </lineage>
</organism>
<evidence type="ECO:0000313" key="3">
    <source>
        <dbReference type="Proteomes" id="UP000281406"/>
    </source>
</evidence>
<sequence length="232" mass="26162">MNYVPESESCSEESEESLPQPLSSLSSPNVILDGNVDSSSSSMNADKECFPLEDKEIMTHPDNDCTSETKSSLEAYVKVQPGQEVPIQKTRSIQTSRTLYVRVQPVPERVTKKLWKVISDMKQDEVTQVVKSDTCIIKSGEHLCNKMGSNKAKDEYIRTNMREAGRLLVCARKEGKLQSIKDFFISTNFYHVIKAVKDTSGFRDDEVFTVPSLALKLGHNLNKWPILQNVKQ</sequence>
<gene>
    <name evidence="2" type="ORF">DPX16_1885</name>
</gene>
<dbReference type="AlphaFoldDB" id="A0A3N0YRX9"/>
<evidence type="ECO:0000256" key="1">
    <source>
        <dbReference type="SAM" id="MobiDB-lite"/>
    </source>
</evidence>
<reference evidence="2 3" key="1">
    <citation type="submission" date="2018-10" db="EMBL/GenBank/DDBJ databases">
        <title>Genome assembly for a Yunnan-Guizhou Plateau 3E fish, Anabarilius grahami (Regan), and its evolutionary and genetic applications.</title>
        <authorList>
            <person name="Jiang W."/>
        </authorList>
    </citation>
    <scope>NUCLEOTIDE SEQUENCE [LARGE SCALE GENOMIC DNA]</scope>
    <source>
        <strain evidence="2">AG-KIZ</strain>
        <tissue evidence="2">Muscle</tissue>
    </source>
</reference>
<dbReference type="PANTHER" id="PTHR33480:SF5">
    <property type="entry name" value="SI:DKEY-51D8.9"/>
    <property type="match status" value="1"/>
</dbReference>
<protein>
    <submittedName>
        <fullName evidence="2">Uncharacterized protein</fullName>
    </submittedName>
</protein>
<feature type="region of interest" description="Disordered" evidence="1">
    <location>
        <begin position="1"/>
        <end position="46"/>
    </location>
</feature>
<dbReference type="EMBL" id="RJVU01027735">
    <property type="protein sequence ID" value="ROL48945.1"/>
    <property type="molecule type" value="Genomic_DNA"/>
</dbReference>